<evidence type="ECO:0000313" key="3">
    <source>
        <dbReference type="Proteomes" id="UP000007590"/>
    </source>
</evidence>
<dbReference type="KEGG" id="scn:Solca_1672"/>
<evidence type="ECO:0000256" key="1">
    <source>
        <dbReference type="SAM" id="Phobius"/>
    </source>
</evidence>
<name>H8KQK0_SOLCM</name>
<keyword evidence="3" id="KW-1185">Reference proteome</keyword>
<proteinExistence type="predicted"/>
<accession>H8KQK0</accession>
<dbReference type="InterPro" id="IPR050708">
    <property type="entry name" value="T6SS_VgrG/RHS"/>
</dbReference>
<keyword evidence="1" id="KW-1133">Transmembrane helix</keyword>
<dbReference type="PANTHER" id="PTHR32305">
    <property type="match status" value="1"/>
</dbReference>
<keyword evidence="1" id="KW-0812">Transmembrane</keyword>
<sequence>MHKKVASQRVIEKKLPGKGWEYIIYNKLDQVVFTQDSVQRAKKQWSFNKYDAMGRVIMAGLANNDGQTRQAVQTSVNNQTVALWEDRDASTLGYTTRTYPNTSATSVEIFMVNYYDDYTFAAPTGYNYVADTLNVQGCMSNGLLTASKIKVLDGTANYLWTVNYYDKEGRLIQQHKQNYIGGKDLINTKYSFTGQPLVVKRVHTNGKGINAQTFLYWYQYDHMDRKKRVLHKVINGTVNATAQPVILIDYAYNELGQLTAKKLHSIDKGVSYSQVVDYQYTSQGWLKKINDPAQISATSADKADKFALELKYDNGSVPQFNGNISNMVWRGTRFSAPTMEYGFSYDKLNRLLKAKSLEGGNYEERIDDYDLMGNILKLSRMSNNDLIDSLVYTYKVPNLSNQLDRVDEKSASTNKTLGFNEIGSIQQTGEYSYDANGNMLTDKNAGITINIIYNHLNLPQTIVKGTTTINYLYDALGRKLRKTVGTTIDDYIDGLQLQTVGSTTTIKFIATEEGRANWNGETNPYYYHYDLKDHLGNIRVTINEAGAVLQEDSYYAFGMQMPGKSFNATNKYLYNGKEIQTETGWYDHGARQYNPVLGRWNVVDPLAEKMRKYSPYTFVFNNPLRFLDQDGMVGNDWIKNIRTNEVKWDANINASTRFAANSEWQYMGAVGTTYHTANGTKQVLLGDNGHWNYINNQRNFNWREFTSQVNELKPMLDATATGITVTTYGMAAVASGGVGLSASSLGAGAADFGVQMFFNGGDINKVNWTSVGSMALFKSPLTANMVASGMQYSFSEGLDNSLLGNKSGSVFAAESVGGAAFGALGNHWLSQVELPSETTFKAAKEKRSIILQLIGIAIIIGAFITMVVKNEDRFRHRTEICQAIIISSGNSYKGELTLDYEFRVGNKIYKGAAGPYTKIPSRNYSDFQGKSFSVIYEKNKPENSGLLLTPSNFERYNIPYPDSLKWIEKKYFMK</sequence>
<dbReference type="EMBL" id="CP003349">
    <property type="protein sequence ID" value="AFD06738.1"/>
    <property type="molecule type" value="Genomic_DNA"/>
</dbReference>
<gene>
    <name evidence="2" type="ordered locus">Solca_1672</name>
</gene>
<organism evidence="2 3">
    <name type="scientific">Solitalea canadensis (strain ATCC 29591 / DSM 3403 / JCM 21819 / LMG 8368 / NBRC 15130 / NCIMB 12057 / USAM 9D)</name>
    <name type="common">Flexibacter canadensis</name>
    <dbReference type="NCBI Taxonomy" id="929556"/>
    <lineage>
        <taxon>Bacteria</taxon>
        <taxon>Pseudomonadati</taxon>
        <taxon>Bacteroidota</taxon>
        <taxon>Sphingobacteriia</taxon>
        <taxon>Sphingobacteriales</taxon>
        <taxon>Sphingobacteriaceae</taxon>
        <taxon>Solitalea</taxon>
    </lineage>
</organism>
<protein>
    <submittedName>
        <fullName evidence="2">RHS repeat-associated core domain protein</fullName>
    </submittedName>
</protein>
<keyword evidence="1" id="KW-0472">Membrane</keyword>
<dbReference type="RefSeq" id="WP_014679965.1">
    <property type="nucleotide sequence ID" value="NC_017770.1"/>
</dbReference>
<dbReference type="PANTHER" id="PTHR32305:SF15">
    <property type="entry name" value="PROTEIN RHSA-RELATED"/>
    <property type="match status" value="1"/>
</dbReference>
<reference evidence="2" key="1">
    <citation type="submission" date="2012-02" db="EMBL/GenBank/DDBJ databases">
        <title>The complete genome of Solitalea canadensis DSM 3403.</title>
        <authorList>
            <consortium name="US DOE Joint Genome Institute (JGI-PGF)"/>
            <person name="Lucas S."/>
            <person name="Copeland A."/>
            <person name="Lapidus A."/>
            <person name="Glavina del Rio T."/>
            <person name="Dalin E."/>
            <person name="Tice H."/>
            <person name="Bruce D."/>
            <person name="Goodwin L."/>
            <person name="Pitluck S."/>
            <person name="Peters L."/>
            <person name="Ovchinnikova G."/>
            <person name="Lu M."/>
            <person name="Kyrpides N."/>
            <person name="Mavromatis K."/>
            <person name="Ivanova N."/>
            <person name="Brettin T."/>
            <person name="Detter J.C."/>
            <person name="Han C."/>
            <person name="Larimer F."/>
            <person name="Land M."/>
            <person name="Hauser L."/>
            <person name="Markowitz V."/>
            <person name="Cheng J.-F."/>
            <person name="Hugenholtz P."/>
            <person name="Woyke T."/>
            <person name="Wu D."/>
            <person name="Spring S."/>
            <person name="Schroeder M."/>
            <person name="Kopitz M."/>
            <person name="Brambilla E."/>
            <person name="Klenk H.-P."/>
            <person name="Eisen J.A."/>
        </authorList>
    </citation>
    <scope>NUCLEOTIDE SEQUENCE</scope>
    <source>
        <strain evidence="2">DSM 3403</strain>
    </source>
</reference>
<dbReference type="Gene3D" id="2.180.10.10">
    <property type="entry name" value="RHS repeat-associated core"/>
    <property type="match status" value="1"/>
</dbReference>
<evidence type="ECO:0000313" key="2">
    <source>
        <dbReference type="EMBL" id="AFD06738.1"/>
    </source>
</evidence>
<dbReference type="AlphaFoldDB" id="H8KQK0"/>
<dbReference type="Proteomes" id="UP000007590">
    <property type="component" value="Chromosome"/>
</dbReference>
<dbReference type="HOGENOM" id="CLU_304808_0_0_10"/>
<dbReference type="eggNOG" id="COG3209">
    <property type="taxonomic scope" value="Bacteria"/>
</dbReference>
<dbReference type="InterPro" id="IPR022385">
    <property type="entry name" value="Rhs_assc_core"/>
</dbReference>
<dbReference type="NCBIfam" id="TIGR03696">
    <property type="entry name" value="Rhs_assc_core"/>
    <property type="match status" value="1"/>
</dbReference>
<dbReference type="STRING" id="929556.Solca_1672"/>
<feature type="transmembrane region" description="Helical" evidence="1">
    <location>
        <begin position="849"/>
        <end position="868"/>
    </location>
</feature>